<dbReference type="EMBL" id="JBHIRY010000001">
    <property type="protein sequence ID" value="MFB5758813.1"/>
    <property type="molecule type" value="Genomic_DNA"/>
</dbReference>
<dbReference type="SUPFAM" id="SSF51430">
    <property type="entry name" value="NAD(P)-linked oxidoreductase"/>
    <property type="match status" value="1"/>
</dbReference>
<dbReference type="InterPro" id="IPR020471">
    <property type="entry name" value="AKR"/>
</dbReference>
<dbReference type="RefSeq" id="WP_375518071.1">
    <property type="nucleotide sequence ID" value="NZ_JBHIRY010000001.1"/>
</dbReference>
<comment type="caution">
    <text evidence="3">The sequence shown here is derived from an EMBL/GenBank/DDBJ whole genome shotgun (WGS) entry which is preliminary data.</text>
</comment>
<dbReference type="InterPro" id="IPR036812">
    <property type="entry name" value="NAD(P)_OxRdtase_dom_sf"/>
</dbReference>
<feature type="domain" description="NADP-dependent oxidoreductase" evidence="2">
    <location>
        <begin position="17"/>
        <end position="317"/>
    </location>
</feature>
<accession>A0ABV5BU63</accession>
<dbReference type="PANTHER" id="PTHR43364">
    <property type="entry name" value="NADH-SPECIFIC METHYLGLYOXAL REDUCTASE-RELATED"/>
    <property type="match status" value="1"/>
</dbReference>
<evidence type="ECO:0000259" key="2">
    <source>
        <dbReference type="Pfam" id="PF00248"/>
    </source>
</evidence>
<protein>
    <submittedName>
        <fullName evidence="3">Aldo/keto reductase</fullName>
    </submittedName>
</protein>
<dbReference type="PRINTS" id="PR00069">
    <property type="entry name" value="ALDKETRDTASE"/>
</dbReference>
<dbReference type="PANTHER" id="PTHR43364:SF4">
    <property type="entry name" value="NAD(P)-LINKED OXIDOREDUCTASE SUPERFAMILY PROTEIN"/>
    <property type="match status" value="1"/>
</dbReference>
<dbReference type="Proteomes" id="UP001580430">
    <property type="component" value="Unassembled WGS sequence"/>
</dbReference>
<keyword evidence="4" id="KW-1185">Reference proteome</keyword>
<evidence type="ECO:0000256" key="1">
    <source>
        <dbReference type="ARBA" id="ARBA00023002"/>
    </source>
</evidence>
<evidence type="ECO:0000313" key="4">
    <source>
        <dbReference type="Proteomes" id="UP001580430"/>
    </source>
</evidence>
<dbReference type="InterPro" id="IPR023210">
    <property type="entry name" value="NADP_OxRdtase_dom"/>
</dbReference>
<sequence length="355" mass="38967">MEYRVLGRTGLKVSSFVLGTGTFGFWGNNTAKEAAPILDEALAGGINLIDTADVYSSGESEAILGEILKGRRQDVILATKGGHPMGSGLNQSGNSKYWIKRAVEDSLRRLQTDYIDLYQLHLPDLNTDIEETLSVLTDLVSEGKIRYIGTSNFQAWQVTEAQWTSERKNVARFVSEQSPYSILNRSIEFDLLAATAKYGMGVLVWSPLSGGLLTGKYRFGEAVSSNSRAATFAGNLQSIVDPNREENRSKFEAIAKLQTLADEAGLTLPHLAMAFTQAHPSITSAIVGARTIEQLRETLKGSDIRLSTDILDAIDAIVPPGVTLDAMEKGWTPGWLQAEKRRIRSKPRFWPPSYP</sequence>
<evidence type="ECO:0000313" key="3">
    <source>
        <dbReference type="EMBL" id="MFB5758813.1"/>
    </source>
</evidence>
<organism evidence="3 4">
    <name type="scientific">Paenibacillus medicaginis</name>
    <dbReference type="NCBI Taxonomy" id="1470560"/>
    <lineage>
        <taxon>Bacteria</taxon>
        <taxon>Bacillati</taxon>
        <taxon>Bacillota</taxon>
        <taxon>Bacilli</taxon>
        <taxon>Bacillales</taxon>
        <taxon>Paenibacillaceae</taxon>
        <taxon>Paenibacillus</taxon>
    </lineage>
</organism>
<dbReference type="InterPro" id="IPR050523">
    <property type="entry name" value="AKR_Detox_Biosynth"/>
</dbReference>
<gene>
    <name evidence="3" type="ORF">ACE5LO_00250</name>
</gene>
<dbReference type="Pfam" id="PF00248">
    <property type="entry name" value="Aldo_ket_red"/>
    <property type="match status" value="1"/>
</dbReference>
<keyword evidence="1" id="KW-0560">Oxidoreductase</keyword>
<name>A0ABV5BU63_9BACL</name>
<proteinExistence type="predicted"/>
<reference evidence="3 4" key="1">
    <citation type="submission" date="2024-09" db="EMBL/GenBank/DDBJ databases">
        <title>Paenibacillus zeirhizospherea sp. nov., isolated from surface of the maize (Zea mays) roots in a horticulture field, Hungary.</title>
        <authorList>
            <person name="Marton D."/>
            <person name="Farkas M."/>
            <person name="Bedics A."/>
            <person name="Toth E."/>
            <person name="Tancsics A."/>
            <person name="Boka K."/>
            <person name="Marati G."/>
            <person name="Kriszt B."/>
            <person name="Cserhati M."/>
        </authorList>
    </citation>
    <scope>NUCLEOTIDE SEQUENCE [LARGE SCALE GENOMIC DNA]</scope>
    <source>
        <strain evidence="3 4">JCM 18446</strain>
    </source>
</reference>
<dbReference type="Gene3D" id="3.20.20.100">
    <property type="entry name" value="NADP-dependent oxidoreductase domain"/>
    <property type="match status" value="1"/>
</dbReference>